<dbReference type="Proteomes" id="UP000030428">
    <property type="component" value="Unassembled WGS sequence"/>
</dbReference>
<keyword evidence="2" id="KW-1185">Reference proteome</keyword>
<protein>
    <submittedName>
        <fullName evidence="1">Uncharacterized protein</fullName>
    </submittedName>
</protein>
<comment type="caution">
    <text evidence="1">The sequence shown here is derived from an EMBL/GenBank/DDBJ whole genome shotgun (WGS) entry which is preliminary data.</text>
</comment>
<accession>A0A0A6P3F6</accession>
<reference evidence="1 2" key="1">
    <citation type="journal article" date="2016" name="Front. Microbiol.">
        <title>Single-Cell (Meta-)Genomics of a Dimorphic Candidatus Thiomargarita nelsonii Reveals Genomic Plasticity.</title>
        <authorList>
            <person name="Flood B.E."/>
            <person name="Fliss P."/>
            <person name="Jones D.S."/>
            <person name="Dick G.J."/>
            <person name="Jain S."/>
            <person name="Kaster A.K."/>
            <person name="Winkel M."/>
            <person name="Mussmann M."/>
            <person name="Bailey J."/>
        </authorList>
    </citation>
    <scope>NUCLEOTIDE SEQUENCE [LARGE SCALE GENOMIC DNA]</scope>
    <source>
        <strain evidence="1">Hydrate Ridge</strain>
    </source>
</reference>
<gene>
    <name evidence="1" type="ORF">PN36_33740</name>
</gene>
<dbReference type="AlphaFoldDB" id="A0A0A6P3F6"/>
<organism evidence="1 2">
    <name type="scientific">Candidatus Thiomargarita nelsonii</name>
    <dbReference type="NCBI Taxonomy" id="1003181"/>
    <lineage>
        <taxon>Bacteria</taxon>
        <taxon>Pseudomonadati</taxon>
        <taxon>Pseudomonadota</taxon>
        <taxon>Gammaproteobacteria</taxon>
        <taxon>Thiotrichales</taxon>
        <taxon>Thiotrichaceae</taxon>
        <taxon>Thiomargarita</taxon>
    </lineage>
</organism>
<sequence length="65" mass="6982">MANLGSSTSEHDFKRPIAKAGLQLDLQRKNVLDGAANPAELVGKHLFITLLGELIISTDYESESG</sequence>
<name>A0A0A6P3F6_9GAMM</name>
<proteinExistence type="predicted"/>
<dbReference type="EMBL" id="JSZA02000368">
    <property type="protein sequence ID" value="KHD04932.1"/>
    <property type="molecule type" value="Genomic_DNA"/>
</dbReference>
<evidence type="ECO:0000313" key="2">
    <source>
        <dbReference type="Proteomes" id="UP000030428"/>
    </source>
</evidence>
<evidence type="ECO:0000313" key="1">
    <source>
        <dbReference type="EMBL" id="KHD04932.1"/>
    </source>
</evidence>